<accession>A0ABY2H191</accession>
<protein>
    <submittedName>
        <fullName evidence="1">Uncharacterized protein</fullName>
    </submittedName>
</protein>
<name>A0ABY2H191_9HYPO</name>
<evidence type="ECO:0000313" key="1">
    <source>
        <dbReference type="EMBL" id="TFB01277.1"/>
    </source>
</evidence>
<keyword evidence="2" id="KW-1185">Reference proteome</keyword>
<dbReference type="EMBL" id="PPTA01000009">
    <property type="protein sequence ID" value="TFB01277.1"/>
    <property type="molecule type" value="Genomic_DNA"/>
</dbReference>
<dbReference type="RefSeq" id="XP_073557478.1">
    <property type="nucleotide sequence ID" value="XM_073704028.1"/>
</dbReference>
<organism evidence="1 2">
    <name type="scientific">Trichoderma ghanense</name>
    <dbReference type="NCBI Taxonomy" id="65468"/>
    <lineage>
        <taxon>Eukaryota</taxon>
        <taxon>Fungi</taxon>
        <taxon>Dikarya</taxon>
        <taxon>Ascomycota</taxon>
        <taxon>Pezizomycotina</taxon>
        <taxon>Sordariomycetes</taxon>
        <taxon>Hypocreomycetidae</taxon>
        <taxon>Hypocreales</taxon>
        <taxon>Hypocreaceae</taxon>
        <taxon>Trichoderma</taxon>
    </lineage>
</organism>
<sequence length="127" mass="13979">MAEDGQVGLLPSIPTVLLPCHLCRQKTTPRATAPDSLWTWTSGKPRLSGPFSLAKCVLLDFAMTARLIRVQGLSKPEWQANPGGRPNGELHPLLSWKSYFHVISGLFSIALTRHVYHVLALVSSMPH</sequence>
<comment type="caution">
    <text evidence="1">The sequence shown here is derived from an EMBL/GenBank/DDBJ whole genome shotgun (WGS) entry which is preliminary data.</text>
</comment>
<evidence type="ECO:0000313" key="2">
    <source>
        <dbReference type="Proteomes" id="UP001642720"/>
    </source>
</evidence>
<dbReference type="Proteomes" id="UP001642720">
    <property type="component" value="Unassembled WGS sequence"/>
</dbReference>
<reference evidence="1 2" key="1">
    <citation type="submission" date="2018-01" db="EMBL/GenBank/DDBJ databases">
        <title>Genome characterization of the sugarcane-associated fungus Trichoderma ghanense CCMA-1212 and their application in lignocelulose bioconversion.</title>
        <authorList>
            <person name="Steindorff A.S."/>
            <person name="Mendes T.D."/>
            <person name="Vilela E.S.D."/>
            <person name="Rodrigues D.S."/>
            <person name="Formighieri E.F."/>
            <person name="Melo I.S."/>
            <person name="Favaro L.C.L."/>
        </authorList>
    </citation>
    <scope>NUCLEOTIDE SEQUENCE [LARGE SCALE GENOMIC DNA]</scope>
    <source>
        <strain evidence="1 2">CCMA-1212</strain>
    </source>
</reference>
<proteinExistence type="predicted"/>
<dbReference type="GeneID" id="300578478"/>
<gene>
    <name evidence="1" type="ORF">CCMA1212_006832</name>
</gene>